<comment type="similarity">
    <text evidence="2">Belongs to the bacterial sugar transferase family.</text>
</comment>
<feature type="domain" description="Bacterial sugar transferase" evidence="8">
    <location>
        <begin position="279"/>
        <end position="466"/>
    </location>
</feature>
<evidence type="ECO:0000256" key="3">
    <source>
        <dbReference type="ARBA" id="ARBA00022679"/>
    </source>
</evidence>
<evidence type="ECO:0000256" key="5">
    <source>
        <dbReference type="ARBA" id="ARBA00022989"/>
    </source>
</evidence>
<feature type="transmembrane region" description="Helical" evidence="7">
    <location>
        <begin position="111"/>
        <end position="135"/>
    </location>
</feature>
<proteinExistence type="inferred from homology"/>
<dbReference type="PROSITE" id="PS51257">
    <property type="entry name" value="PROKAR_LIPOPROTEIN"/>
    <property type="match status" value="1"/>
</dbReference>
<dbReference type="InterPro" id="IPR003362">
    <property type="entry name" value="Bact_transf"/>
</dbReference>
<dbReference type="AlphaFoldDB" id="A0A0L8VEV0"/>
<dbReference type="Proteomes" id="UP000036958">
    <property type="component" value="Unassembled WGS sequence"/>
</dbReference>
<sequence>MLKEREYTLEKMSIIFQVLLSLGCFTLVWWSANFSAVVPIESIHELNNSLIFVALLWFLLLEQFGLGKMVRTSSYRQLFVAYFKLVSIGVAFLFVINIISGYEALNVKTLVLFSVLNLVVLTGYKNFFFLIMRFFRRRGYSIRQILVIADQGSEEYIEKIIHTKDWGYNIRGIMSGCKTINSKYKDRYKMIPERKNLKEVLDRETIDEVIYCKTDYNHDEITRFILECAEVGISFHHYTGMISKVHGKRIRSSSFSLINQLPFVTYMTTPDNYAGLKIKSAFDFFFSLVVILLVSPVFILIAIAIKLDDGGPVFFKQERVGLNGRRFYCYKFRTMVANAEALKASLMGQNEQEGPVFKITMDPRVTRVGRFLRKTSLDELPQFYNVIRGEMSVVGPRPPIPSEVEKYKRWQIRRLSMKPGITCIWQVSGRNDIPFEEWMRLDMKYIDNWSLAQDALLILKTVKVMLVGTGK</sequence>
<reference evidence="10" key="1">
    <citation type="submission" date="2015-07" db="EMBL/GenBank/DDBJ databases">
        <title>Genome sequencing of Sunxiuqinia dokdonensis strain SK.</title>
        <authorList>
            <person name="Ahn S."/>
            <person name="Kim B.-C."/>
        </authorList>
    </citation>
    <scope>NUCLEOTIDE SEQUENCE [LARGE SCALE GENOMIC DNA]</scope>
    <source>
        <strain evidence="10">SK</strain>
    </source>
</reference>
<evidence type="ECO:0000313" key="10">
    <source>
        <dbReference type="Proteomes" id="UP000036958"/>
    </source>
</evidence>
<dbReference type="GO" id="GO:0016780">
    <property type="term" value="F:phosphotransferase activity, for other substituted phosphate groups"/>
    <property type="evidence" value="ECO:0007669"/>
    <property type="project" value="TreeGrafter"/>
</dbReference>
<evidence type="ECO:0000256" key="2">
    <source>
        <dbReference type="ARBA" id="ARBA00006464"/>
    </source>
</evidence>
<keyword evidence="3 9" id="KW-0808">Transferase</keyword>
<feature type="transmembrane region" description="Helical" evidence="7">
    <location>
        <begin position="50"/>
        <end position="67"/>
    </location>
</feature>
<gene>
    <name evidence="9" type="ORF">NC99_01720</name>
</gene>
<dbReference type="InterPro" id="IPR017475">
    <property type="entry name" value="EPS_sugar_tfrase"/>
</dbReference>
<keyword evidence="5 7" id="KW-1133">Transmembrane helix</keyword>
<dbReference type="GO" id="GO:0016020">
    <property type="term" value="C:membrane"/>
    <property type="evidence" value="ECO:0007669"/>
    <property type="project" value="UniProtKB-SubCell"/>
</dbReference>
<protein>
    <submittedName>
        <fullName evidence="9">UDP-phosphate galactose phosphotransferase</fullName>
    </submittedName>
</protein>
<dbReference type="PANTHER" id="PTHR30576:SF10">
    <property type="entry name" value="SLL5057 PROTEIN"/>
    <property type="match status" value="1"/>
</dbReference>
<evidence type="ECO:0000256" key="6">
    <source>
        <dbReference type="ARBA" id="ARBA00023136"/>
    </source>
</evidence>
<evidence type="ECO:0000256" key="7">
    <source>
        <dbReference type="SAM" id="Phobius"/>
    </source>
</evidence>
<organism evidence="9 10">
    <name type="scientific">Sunxiuqinia dokdonensis</name>
    <dbReference type="NCBI Taxonomy" id="1409788"/>
    <lineage>
        <taxon>Bacteria</taxon>
        <taxon>Pseudomonadati</taxon>
        <taxon>Bacteroidota</taxon>
        <taxon>Bacteroidia</taxon>
        <taxon>Marinilabiliales</taxon>
        <taxon>Prolixibacteraceae</taxon>
        <taxon>Sunxiuqinia</taxon>
    </lineage>
</organism>
<evidence type="ECO:0000259" key="8">
    <source>
        <dbReference type="Pfam" id="PF02397"/>
    </source>
</evidence>
<feature type="transmembrane region" description="Helical" evidence="7">
    <location>
        <begin position="79"/>
        <end position="99"/>
    </location>
</feature>
<dbReference type="RefSeq" id="WP_053178855.1">
    <property type="nucleotide sequence ID" value="NZ_LGIA01000009.1"/>
</dbReference>
<dbReference type="STRING" id="1409788.NC99_01720"/>
<name>A0A0L8VEV0_9BACT</name>
<dbReference type="NCBIfam" id="TIGR03025">
    <property type="entry name" value="EPS_sugtrans"/>
    <property type="match status" value="1"/>
</dbReference>
<dbReference type="Pfam" id="PF13727">
    <property type="entry name" value="CoA_binding_3"/>
    <property type="match status" value="1"/>
</dbReference>
<comment type="subcellular location">
    <subcellularLocation>
        <location evidence="1">Membrane</location>
        <topology evidence="1">Multi-pass membrane protein</topology>
    </subcellularLocation>
</comment>
<dbReference type="PATRIC" id="fig|1409788.3.peg.178"/>
<keyword evidence="10" id="KW-1185">Reference proteome</keyword>
<evidence type="ECO:0000256" key="1">
    <source>
        <dbReference type="ARBA" id="ARBA00004141"/>
    </source>
</evidence>
<evidence type="ECO:0000313" key="9">
    <source>
        <dbReference type="EMBL" id="KOH46994.1"/>
    </source>
</evidence>
<comment type="caution">
    <text evidence="9">The sequence shown here is derived from an EMBL/GenBank/DDBJ whole genome shotgun (WGS) entry which is preliminary data.</text>
</comment>
<keyword evidence="4 7" id="KW-0812">Transmembrane</keyword>
<dbReference type="OrthoDB" id="9808602at2"/>
<keyword evidence="6 7" id="KW-0472">Membrane</keyword>
<accession>A0A0L8VEV0</accession>
<evidence type="ECO:0000256" key="4">
    <source>
        <dbReference type="ARBA" id="ARBA00022692"/>
    </source>
</evidence>
<dbReference type="Pfam" id="PF02397">
    <property type="entry name" value="Bac_transf"/>
    <property type="match status" value="1"/>
</dbReference>
<feature type="transmembrane region" description="Helical" evidence="7">
    <location>
        <begin position="12"/>
        <end position="30"/>
    </location>
</feature>
<feature type="transmembrane region" description="Helical" evidence="7">
    <location>
        <begin position="284"/>
        <end position="305"/>
    </location>
</feature>
<dbReference type="PANTHER" id="PTHR30576">
    <property type="entry name" value="COLANIC BIOSYNTHESIS UDP-GLUCOSE LIPID CARRIER TRANSFERASE"/>
    <property type="match status" value="1"/>
</dbReference>
<dbReference type="EMBL" id="LGIA01000009">
    <property type="protein sequence ID" value="KOH46994.1"/>
    <property type="molecule type" value="Genomic_DNA"/>
</dbReference>